<sequence>MEITKCKYCNAYVTNCEVHNCVKFGKPTSSNFSNLPQCSSGNVSEDIGLITAEEMEDDALWPFVRQSNSLTLNQINQPPNQINNSRQQIILSNMHQSNFSIQQSFLFDVHQQTDCEETSAAEMYSCYDVSNHDQYNPENSDFHFPSKPSEEENEYK</sequence>
<organism evidence="2 3">
    <name type="scientific">Caerostris extrusa</name>
    <name type="common">Bark spider</name>
    <name type="synonym">Caerostris bankana</name>
    <dbReference type="NCBI Taxonomy" id="172846"/>
    <lineage>
        <taxon>Eukaryota</taxon>
        <taxon>Metazoa</taxon>
        <taxon>Ecdysozoa</taxon>
        <taxon>Arthropoda</taxon>
        <taxon>Chelicerata</taxon>
        <taxon>Arachnida</taxon>
        <taxon>Araneae</taxon>
        <taxon>Araneomorphae</taxon>
        <taxon>Entelegynae</taxon>
        <taxon>Araneoidea</taxon>
        <taxon>Araneidae</taxon>
        <taxon>Caerostris</taxon>
    </lineage>
</organism>
<gene>
    <name evidence="2" type="ORF">CEXT_672341</name>
</gene>
<evidence type="ECO:0000256" key="1">
    <source>
        <dbReference type="SAM" id="MobiDB-lite"/>
    </source>
</evidence>
<evidence type="ECO:0000313" key="3">
    <source>
        <dbReference type="Proteomes" id="UP001054945"/>
    </source>
</evidence>
<keyword evidence="3" id="KW-1185">Reference proteome</keyword>
<dbReference type="Proteomes" id="UP001054945">
    <property type="component" value="Unassembled WGS sequence"/>
</dbReference>
<comment type="caution">
    <text evidence="2">The sequence shown here is derived from an EMBL/GenBank/DDBJ whole genome shotgun (WGS) entry which is preliminary data.</text>
</comment>
<evidence type="ECO:0000313" key="2">
    <source>
        <dbReference type="EMBL" id="GIY05211.1"/>
    </source>
</evidence>
<accession>A0AAV4QA44</accession>
<dbReference type="EMBL" id="BPLR01005817">
    <property type="protein sequence ID" value="GIY05211.1"/>
    <property type="molecule type" value="Genomic_DNA"/>
</dbReference>
<dbReference type="AlphaFoldDB" id="A0AAV4QA44"/>
<reference evidence="2 3" key="1">
    <citation type="submission" date="2021-06" db="EMBL/GenBank/DDBJ databases">
        <title>Caerostris extrusa draft genome.</title>
        <authorList>
            <person name="Kono N."/>
            <person name="Arakawa K."/>
        </authorList>
    </citation>
    <scope>NUCLEOTIDE SEQUENCE [LARGE SCALE GENOMIC DNA]</scope>
</reference>
<protein>
    <submittedName>
        <fullName evidence="2">Uncharacterized protein</fullName>
    </submittedName>
</protein>
<proteinExistence type="predicted"/>
<name>A0AAV4QA44_CAEEX</name>
<feature type="region of interest" description="Disordered" evidence="1">
    <location>
        <begin position="136"/>
        <end position="156"/>
    </location>
</feature>